<proteinExistence type="predicted"/>
<dbReference type="PROSITE" id="PS51635">
    <property type="entry name" value="PNPLA"/>
    <property type="match status" value="1"/>
</dbReference>
<dbReference type="GO" id="GO:0016787">
    <property type="term" value="F:hydrolase activity"/>
    <property type="evidence" value="ECO:0007669"/>
    <property type="project" value="UniProtKB-UniRule"/>
</dbReference>
<evidence type="ECO:0000256" key="2">
    <source>
        <dbReference type="PROSITE-ProRule" id="PRU01161"/>
    </source>
</evidence>
<feature type="short sequence motif" description="DGA/G" evidence="2">
    <location>
        <begin position="184"/>
        <end position="186"/>
    </location>
</feature>
<dbReference type="InterPro" id="IPR016035">
    <property type="entry name" value="Acyl_Trfase/lysoPLipase"/>
</dbReference>
<evidence type="ECO:0000256" key="1">
    <source>
        <dbReference type="ARBA" id="ARBA00023098"/>
    </source>
</evidence>
<keyword evidence="2" id="KW-0378">Hydrolase</keyword>
<evidence type="ECO:0000259" key="4">
    <source>
        <dbReference type="PROSITE" id="PS51635"/>
    </source>
</evidence>
<protein>
    <recommendedName>
        <fullName evidence="4">PNPLA domain-containing protein</fullName>
    </recommendedName>
</protein>
<dbReference type="KEGG" id="aser:Asera_05130"/>
<evidence type="ECO:0000256" key="3">
    <source>
        <dbReference type="SAM" id="MobiDB-lite"/>
    </source>
</evidence>
<gene>
    <name evidence="5" type="ORF">Asera_05130</name>
</gene>
<feature type="domain" description="PNPLA" evidence="4">
    <location>
        <begin position="30"/>
        <end position="197"/>
    </location>
</feature>
<evidence type="ECO:0000313" key="5">
    <source>
        <dbReference type="EMBL" id="BCJ26405.1"/>
    </source>
</evidence>
<keyword evidence="6" id="KW-1185">Reference proteome</keyword>
<feature type="short sequence motif" description="GXSXG" evidence="2">
    <location>
        <begin position="63"/>
        <end position="67"/>
    </location>
</feature>
<accession>A0A810KUR0</accession>
<feature type="active site" description="Nucleophile" evidence="2">
    <location>
        <position position="65"/>
    </location>
</feature>
<dbReference type="GO" id="GO:0016042">
    <property type="term" value="P:lipid catabolic process"/>
    <property type="evidence" value="ECO:0007669"/>
    <property type="project" value="UniProtKB-UniRule"/>
</dbReference>
<name>A0A810KUR0_9ACTN</name>
<dbReference type="AlphaFoldDB" id="A0A810KUR0"/>
<feature type="short sequence motif" description="GXGXXG" evidence="2">
    <location>
        <begin position="34"/>
        <end position="39"/>
    </location>
</feature>
<feature type="region of interest" description="Disordered" evidence="3">
    <location>
        <begin position="342"/>
        <end position="362"/>
    </location>
</feature>
<dbReference type="RefSeq" id="WP_169745849.1">
    <property type="nucleotide sequence ID" value="NZ_AP023354.1"/>
</dbReference>
<dbReference type="Proteomes" id="UP000680750">
    <property type="component" value="Chromosome"/>
</dbReference>
<keyword evidence="2" id="KW-0442">Lipid degradation</keyword>
<organism evidence="5 6">
    <name type="scientific">Actinocatenispora sera</name>
    <dbReference type="NCBI Taxonomy" id="390989"/>
    <lineage>
        <taxon>Bacteria</taxon>
        <taxon>Bacillati</taxon>
        <taxon>Actinomycetota</taxon>
        <taxon>Actinomycetes</taxon>
        <taxon>Micromonosporales</taxon>
        <taxon>Micromonosporaceae</taxon>
        <taxon>Actinocatenispora</taxon>
    </lineage>
</organism>
<reference evidence="5" key="1">
    <citation type="submission" date="2020-08" db="EMBL/GenBank/DDBJ databases">
        <title>Whole genome shotgun sequence of Actinocatenispora sera NBRC 101916.</title>
        <authorList>
            <person name="Komaki H."/>
            <person name="Tamura T."/>
        </authorList>
    </citation>
    <scope>NUCLEOTIDE SEQUENCE</scope>
    <source>
        <strain evidence="5">NBRC 101916</strain>
    </source>
</reference>
<feature type="active site" description="Proton acceptor" evidence="2">
    <location>
        <position position="184"/>
    </location>
</feature>
<feature type="region of interest" description="Disordered" evidence="3">
    <location>
        <begin position="256"/>
        <end position="280"/>
    </location>
</feature>
<dbReference type="SUPFAM" id="SSF52151">
    <property type="entry name" value="FabD/lysophospholipase-like"/>
    <property type="match status" value="1"/>
</dbReference>
<sequence>MAVRLDHPVWRVLRERRARGDRADGYKVGLAVQGGGMRGVLSGAMLTALEDLGFRDVFDGVYGASSGALNAAYFLAGGSWRNLAAYYDDLTSPAFLSVRRWRAGIMDLDYALGEVLCRRKPLDFAAVLGSPTPLHVAITRLDPPGTELRSGFGDATELVAALRASAWLPVVSRGVADCAGPAIDGAMLTIHPYRLAAGDDCTHVLSLSSRRPGPVPGPYAPVELAVTAALAALDRRLVGPRCRAVRQYQRDRARLAGPPLAPNERVAALPDPPAGRTAGRAGAPEVLDVLPPRGVASFERSAGALLVAARQAYEEAYRVLSGYRGEGFATVPRFVPVAAERGEAADAEAGEGRSGGAAREAS</sequence>
<dbReference type="EMBL" id="AP023354">
    <property type="protein sequence ID" value="BCJ26405.1"/>
    <property type="molecule type" value="Genomic_DNA"/>
</dbReference>
<dbReference type="Pfam" id="PF01734">
    <property type="entry name" value="Patatin"/>
    <property type="match status" value="1"/>
</dbReference>
<keyword evidence="1 2" id="KW-0443">Lipid metabolism</keyword>
<dbReference type="Gene3D" id="3.40.1090.10">
    <property type="entry name" value="Cytosolic phospholipase A2 catalytic domain"/>
    <property type="match status" value="1"/>
</dbReference>
<dbReference type="InterPro" id="IPR002641">
    <property type="entry name" value="PNPLA_dom"/>
</dbReference>
<evidence type="ECO:0000313" key="6">
    <source>
        <dbReference type="Proteomes" id="UP000680750"/>
    </source>
</evidence>